<accession>A0A9W8E5D8</accession>
<dbReference type="PANTHER" id="PTHR12705:SF0">
    <property type="entry name" value="ORIGIN RECOGNITION COMPLEX SUBUNIT 5"/>
    <property type="match status" value="1"/>
</dbReference>
<protein>
    <recommendedName>
        <fullName evidence="12">Orc1-like AAA ATPase domain-containing protein</fullName>
    </recommendedName>
</protein>
<dbReference type="GO" id="GO:0005664">
    <property type="term" value="C:nuclear origin of replication recognition complex"/>
    <property type="evidence" value="ECO:0007669"/>
    <property type="project" value="TreeGrafter"/>
</dbReference>
<dbReference type="EMBL" id="JANBPY010001641">
    <property type="protein sequence ID" value="KAJ1959249.1"/>
    <property type="molecule type" value="Genomic_DNA"/>
</dbReference>
<dbReference type="Pfam" id="PF13191">
    <property type="entry name" value="AAA_16"/>
    <property type="match status" value="1"/>
</dbReference>
<keyword evidence="3" id="KW-0235">DNA replication</keyword>
<dbReference type="AlphaFoldDB" id="A0A9W8E5D8"/>
<feature type="domain" description="Orc1-like AAA ATPase" evidence="7">
    <location>
        <begin position="13"/>
        <end position="171"/>
    </location>
</feature>
<evidence type="ECO:0000313" key="10">
    <source>
        <dbReference type="EMBL" id="KAJ1959249.1"/>
    </source>
</evidence>
<feature type="domain" description="ORC5 lid" evidence="9">
    <location>
        <begin position="221"/>
        <end position="278"/>
    </location>
</feature>
<comment type="similarity">
    <text evidence="2">Belongs to the ORC5 family.</text>
</comment>
<evidence type="ECO:0000256" key="6">
    <source>
        <dbReference type="ARBA" id="ARBA00023242"/>
    </source>
</evidence>
<evidence type="ECO:0000256" key="4">
    <source>
        <dbReference type="ARBA" id="ARBA00022741"/>
    </source>
</evidence>
<reference evidence="10" key="1">
    <citation type="submission" date="2022-07" db="EMBL/GenBank/DDBJ databases">
        <title>Phylogenomic reconstructions and comparative analyses of Kickxellomycotina fungi.</title>
        <authorList>
            <person name="Reynolds N.K."/>
            <person name="Stajich J.E."/>
            <person name="Barry K."/>
            <person name="Grigoriev I.V."/>
            <person name="Crous P."/>
            <person name="Smith M.E."/>
        </authorList>
    </citation>
    <scope>NUCLEOTIDE SEQUENCE</scope>
    <source>
        <strain evidence="10">RSA 1196</strain>
    </source>
</reference>
<keyword evidence="4" id="KW-0547">Nucleotide-binding</keyword>
<evidence type="ECO:0000259" key="9">
    <source>
        <dbReference type="Pfam" id="PF21639"/>
    </source>
</evidence>
<comment type="subcellular location">
    <subcellularLocation>
        <location evidence="1">Nucleus</location>
    </subcellularLocation>
</comment>
<dbReference type="InterPro" id="IPR041664">
    <property type="entry name" value="AAA_16"/>
</dbReference>
<dbReference type="PANTHER" id="PTHR12705">
    <property type="entry name" value="ORIGIN RECOGNITION COMPLEX SUBUNIT 5"/>
    <property type="match status" value="1"/>
</dbReference>
<dbReference type="InterPro" id="IPR048866">
    <property type="entry name" value="ORC5_lid"/>
</dbReference>
<dbReference type="GO" id="GO:0003688">
    <property type="term" value="F:DNA replication origin binding"/>
    <property type="evidence" value="ECO:0007669"/>
    <property type="project" value="TreeGrafter"/>
</dbReference>
<dbReference type="Gene3D" id="3.40.50.300">
    <property type="entry name" value="P-loop containing nucleotide triphosphate hydrolases"/>
    <property type="match status" value="1"/>
</dbReference>
<keyword evidence="11" id="KW-1185">Reference proteome</keyword>
<dbReference type="Proteomes" id="UP001150925">
    <property type="component" value="Unassembled WGS sequence"/>
</dbReference>
<dbReference type="SUPFAM" id="SSF52540">
    <property type="entry name" value="P-loop containing nucleoside triphosphate hydrolases"/>
    <property type="match status" value="1"/>
</dbReference>
<evidence type="ECO:0000256" key="1">
    <source>
        <dbReference type="ARBA" id="ARBA00004123"/>
    </source>
</evidence>
<feature type="domain" description="Origin recognition complex subunit 5 C-terminal" evidence="8">
    <location>
        <begin position="335"/>
        <end position="474"/>
    </location>
</feature>
<keyword evidence="5" id="KW-0067">ATP-binding</keyword>
<dbReference type="GO" id="GO:0006270">
    <property type="term" value="P:DNA replication initiation"/>
    <property type="evidence" value="ECO:0007669"/>
    <property type="project" value="TreeGrafter"/>
</dbReference>
<proteinExistence type="inferred from homology"/>
<dbReference type="Pfam" id="PF14630">
    <property type="entry name" value="ORC5_C"/>
    <property type="match status" value="1"/>
</dbReference>
<evidence type="ECO:0000256" key="3">
    <source>
        <dbReference type="ARBA" id="ARBA00022705"/>
    </source>
</evidence>
<dbReference type="Pfam" id="PF21639">
    <property type="entry name" value="ORC5_lid"/>
    <property type="match status" value="1"/>
</dbReference>
<evidence type="ECO:0000256" key="5">
    <source>
        <dbReference type="ARBA" id="ARBA00022840"/>
    </source>
</evidence>
<evidence type="ECO:0000313" key="11">
    <source>
        <dbReference type="Proteomes" id="UP001150925"/>
    </source>
</evidence>
<gene>
    <name evidence="10" type="ORF">IWQ62_004691</name>
</gene>
<dbReference type="InterPro" id="IPR047088">
    <property type="entry name" value="ORC5_C"/>
</dbReference>
<dbReference type="InterPro" id="IPR027417">
    <property type="entry name" value="P-loop_NTPase"/>
</dbReference>
<evidence type="ECO:0000259" key="8">
    <source>
        <dbReference type="Pfam" id="PF14630"/>
    </source>
</evidence>
<evidence type="ECO:0008006" key="12">
    <source>
        <dbReference type="Google" id="ProtNLM"/>
    </source>
</evidence>
<keyword evidence="6" id="KW-0539">Nucleus</keyword>
<evidence type="ECO:0000259" key="7">
    <source>
        <dbReference type="Pfam" id="PF13191"/>
    </source>
</evidence>
<comment type="caution">
    <text evidence="10">The sequence shown here is derived from an EMBL/GenBank/DDBJ whole genome shotgun (WGS) entry which is preliminary data.</text>
</comment>
<name>A0A9W8E5D8_9FUNG</name>
<dbReference type="InterPro" id="IPR020796">
    <property type="entry name" value="ORC5"/>
</dbReference>
<dbReference type="OrthoDB" id="365981at2759"/>
<sequence length="478" mass="54691">MQLDDSITALNGRFPGRSTEIQQLVEFVGTPDDPSPPCLFVCGHKATGKTAVVRALFQEHYPAQLSAYVSCIECYTPRLVFEHILSQFTGSVPTVETGFRSEFKCDNMQDFVYKLRTRVCPSTSSSRLGSVIPQTRYIVFDNAEKLRDMSPTLLSAFIRLGELGQLPVSIILISCLVWDKFRPRNGAPEPLLLRFPIYNKQDVLDILALECPPDEELWFFTGFVSVAYDVFHRNCKDINELRYLVTLLFPKFREPVVEGLLERTDSAKLFRISQPYFTAATDKLYLREISSLQWRKHLHADENDASDQESTDLPSLRTSSQVSSLHLVSKLDFELPYYSKFLLLASFLASYNPPRLDIRYFSKGKENGLTSKRSKNAAQKQMLESTGGKRRQQLLGPKAFPMERMLAIFYSIIDDPIENTIEIQSQIASLVTLRLLVRASYANQLDSIKYKCNISYDLVRQVGRSVQFDVERYLYDFM</sequence>
<organism evidence="10 11">
    <name type="scientific">Dispira parvispora</name>
    <dbReference type="NCBI Taxonomy" id="1520584"/>
    <lineage>
        <taxon>Eukaryota</taxon>
        <taxon>Fungi</taxon>
        <taxon>Fungi incertae sedis</taxon>
        <taxon>Zoopagomycota</taxon>
        <taxon>Kickxellomycotina</taxon>
        <taxon>Dimargaritomycetes</taxon>
        <taxon>Dimargaritales</taxon>
        <taxon>Dimargaritaceae</taxon>
        <taxon>Dispira</taxon>
    </lineage>
</organism>
<evidence type="ECO:0000256" key="2">
    <source>
        <dbReference type="ARBA" id="ARBA00006269"/>
    </source>
</evidence>